<feature type="region of interest" description="Disordered" evidence="1">
    <location>
        <begin position="396"/>
        <end position="415"/>
    </location>
</feature>
<gene>
    <name evidence="2" type="ORF">SPIL2461_LOCUS9864</name>
</gene>
<feature type="region of interest" description="Disordered" evidence="1">
    <location>
        <begin position="219"/>
        <end position="249"/>
    </location>
</feature>
<dbReference type="PANTHER" id="PTHR33050:SF7">
    <property type="entry name" value="RIBONUCLEASE H"/>
    <property type="match status" value="1"/>
</dbReference>
<dbReference type="PANTHER" id="PTHR33050">
    <property type="entry name" value="REVERSE TRANSCRIPTASE DOMAIN-CONTAINING PROTEIN"/>
    <property type="match status" value="1"/>
</dbReference>
<feature type="compositionally biased region" description="Basic and acidic residues" evidence="1">
    <location>
        <begin position="396"/>
        <end position="406"/>
    </location>
</feature>
<feature type="compositionally biased region" description="Acidic residues" evidence="1">
    <location>
        <begin position="140"/>
        <end position="154"/>
    </location>
</feature>
<organism evidence="2 3">
    <name type="scientific">Symbiodinium pilosum</name>
    <name type="common">Dinoflagellate</name>
    <dbReference type="NCBI Taxonomy" id="2952"/>
    <lineage>
        <taxon>Eukaryota</taxon>
        <taxon>Sar</taxon>
        <taxon>Alveolata</taxon>
        <taxon>Dinophyceae</taxon>
        <taxon>Suessiales</taxon>
        <taxon>Symbiodiniaceae</taxon>
        <taxon>Symbiodinium</taxon>
    </lineage>
</organism>
<comment type="caution">
    <text evidence="2">The sequence shown here is derived from an EMBL/GenBank/DDBJ whole genome shotgun (WGS) entry which is preliminary data.</text>
</comment>
<feature type="region of interest" description="Disordered" evidence="1">
    <location>
        <begin position="134"/>
        <end position="199"/>
    </location>
</feature>
<protein>
    <submittedName>
        <fullName evidence="2">Uncharacterized protein</fullName>
    </submittedName>
</protein>
<sequence>MAAVGDIVYCILAAASGAQPICGWVTEITEEDAVIGTASSAVSGLSHKQLVEAGDLAVGFVRVPIESISLSLRPGWKGLKPKDVPPLSVCERAWRKGAKEELHSSEAEPQGKPKDRKSGSLMGDLAGLRALYQQQAGEVQESESEEDDDSEDEEVPLKKKGGYLPPGGSRGTRKERVKDSGRSQKDGPDIPKLLQKGLEAGQSPSELMPMMMMAMLMEQQKPKKGHRSQARRSILGGSDSESSGSDADFQNKGMKAVAQLHKLHDQIRKRPKRICELFEQEVITELGIVPGQSWTLRDYVKKQQWGKFKGIYRCAMMDVAAYERLRAGEPDIAAAQLVQNLKAKLQSVIQNGEWASAWLLTGLPDPLSRREFAGSKEEMAVISGYVESLHKLQKRVREAQGRGHAEEDAEEPSGSAAKKCLRLDLSSDSIALFPSMLPYPEALVPTGKEVGSEEAISWWIKTFLNAFVAWGNFVTLGCPSPGGSAYEPRVGHRSMEGMRVFTDELLGEMREFCCLDLVLGRLGCEGKRGSIEQLLERMASTSHACYGAVPVLGEFASVALPVVADRVAVPEEAGKVDPLKWLDPDRGEVVANLPDLRLPEPLWEDVVLACHRVAPEDEPDLARRLLETKMATLVPEADLPRDHEGRLLSGGLFCVAKNENEDRLIFDRRPENATMPRLRWAELPSGRDLWEGVYLDDLLAGLERAVHKAFRAQTFFKAWGAEINGVKGVVGAPREVRKQLWVLIEKLIAGEYASKEVLQKVVGHLAFAFQFRREVYALLHHLYRYIDRMASVRWIRLPKHIQDELRSCSLHLPFAVCSMRRRLSSTILATDATPTTGGACAAEVSPELAEELWRRTEIRGEAVRLDRCQDLSLDAQLPNEPSKFASIVSECLSWRVTSSYTFRQTSHINLQETRALRRELIRLASDPRRRGTLITCLNDSRVVVGAMSKGRSSSFRLNGILRGLVPHLVIANLGVGLIWVETASNVADHPSRFVGLPAPLVPPRWLQEYGVGAKNAQAGLEVFSGSGRLTRAHVELGLDMLEGIDVLEGMDVFSSEVEELIGEKHVYWVWFGPPCSSFSGLRNLDRGGPLRPKGHPEGDERRPDVALGNRLWRRTLWLAELALKVGVFIFIEHPLRSRAWQLPETQRLMQRWSLKLHKVDWCAYHDDFRVGNPNQKATRILSNAPWLQRVIRRCPRDHEHAPPLRAERATAAGAYPTGF</sequence>
<proteinExistence type="predicted"/>
<dbReference type="OrthoDB" id="423469at2759"/>
<name>A0A812QRJ9_SYMPI</name>
<evidence type="ECO:0000313" key="3">
    <source>
        <dbReference type="Proteomes" id="UP000649617"/>
    </source>
</evidence>
<evidence type="ECO:0000313" key="2">
    <source>
        <dbReference type="EMBL" id="CAE7399969.1"/>
    </source>
</evidence>
<keyword evidence="3" id="KW-1185">Reference proteome</keyword>
<feature type="compositionally biased region" description="Low complexity" evidence="1">
    <location>
        <begin position="236"/>
        <end position="248"/>
    </location>
</feature>
<feature type="compositionally biased region" description="Basic and acidic residues" evidence="1">
    <location>
        <begin position="172"/>
        <end position="189"/>
    </location>
</feature>
<accession>A0A812QRJ9</accession>
<dbReference type="InterPro" id="IPR052055">
    <property type="entry name" value="Hepadnavirus_pol/RT"/>
</dbReference>
<feature type="region of interest" description="Disordered" evidence="1">
    <location>
        <begin position="99"/>
        <end position="121"/>
    </location>
</feature>
<evidence type="ECO:0000256" key="1">
    <source>
        <dbReference type="SAM" id="MobiDB-lite"/>
    </source>
</evidence>
<reference evidence="2" key="1">
    <citation type="submission" date="2021-02" db="EMBL/GenBank/DDBJ databases">
        <authorList>
            <person name="Dougan E. K."/>
            <person name="Rhodes N."/>
            <person name="Thang M."/>
            <person name="Chan C."/>
        </authorList>
    </citation>
    <scope>NUCLEOTIDE SEQUENCE</scope>
</reference>
<feature type="compositionally biased region" description="Basic and acidic residues" evidence="1">
    <location>
        <begin position="99"/>
        <end position="118"/>
    </location>
</feature>
<dbReference type="EMBL" id="CAJNIZ010017558">
    <property type="protein sequence ID" value="CAE7399969.1"/>
    <property type="molecule type" value="Genomic_DNA"/>
</dbReference>
<dbReference type="Proteomes" id="UP000649617">
    <property type="component" value="Unassembled WGS sequence"/>
</dbReference>
<dbReference type="AlphaFoldDB" id="A0A812QRJ9"/>